<dbReference type="EMBL" id="HE601438">
    <property type="protein sequence ID" value="CAR98530.1"/>
    <property type="molecule type" value="Genomic_DNA"/>
</dbReference>
<dbReference type="AlphaFoldDB" id="B6IF50"/>
<dbReference type="HOGENOM" id="CLU_2906166_0_0_1"/>
<reference evidence="1 2" key="2">
    <citation type="journal article" date="2011" name="PLoS Genet.">
        <title>Caenorhabditis briggsae recombinant inbred line genotypes reveal inter-strain incompatibility and the evolution of recombination.</title>
        <authorList>
            <person name="Ross J.A."/>
            <person name="Koboldt D.C."/>
            <person name="Staisch J.E."/>
            <person name="Chamberlin H.M."/>
            <person name="Gupta B.P."/>
            <person name="Miller R.D."/>
            <person name="Baird S.E."/>
            <person name="Haag E.S."/>
        </authorList>
    </citation>
    <scope>NUCLEOTIDE SEQUENCE [LARGE SCALE GENOMIC DNA]</scope>
    <source>
        <strain evidence="1 2">AF16</strain>
    </source>
</reference>
<evidence type="ECO:0000313" key="1">
    <source>
        <dbReference type="EMBL" id="CAR98530.1"/>
    </source>
</evidence>
<organism evidence="1 2">
    <name type="scientific">Caenorhabditis briggsae</name>
    <dbReference type="NCBI Taxonomy" id="6238"/>
    <lineage>
        <taxon>Eukaryota</taxon>
        <taxon>Metazoa</taxon>
        <taxon>Ecdysozoa</taxon>
        <taxon>Nematoda</taxon>
        <taxon>Chromadorea</taxon>
        <taxon>Rhabditida</taxon>
        <taxon>Rhabditina</taxon>
        <taxon>Rhabditomorpha</taxon>
        <taxon>Rhabditoidea</taxon>
        <taxon>Rhabditidae</taxon>
        <taxon>Peloderinae</taxon>
        <taxon>Caenorhabditis</taxon>
    </lineage>
</organism>
<dbReference type="CTD" id="68917049"/>
<evidence type="ECO:0000313" key="2">
    <source>
        <dbReference type="Proteomes" id="UP000008549"/>
    </source>
</evidence>
<dbReference type="GeneID" id="68917049"/>
<protein>
    <submittedName>
        <fullName evidence="1">Protein CBG25563</fullName>
    </submittedName>
</protein>
<reference evidence="1 2" key="1">
    <citation type="journal article" date="2003" name="PLoS Biol.">
        <title>The genome sequence of Caenorhabditis briggsae: a platform for comparative genomics.</title>
        <authorList>
            <person name="Stein L.D."/>
            <person name="Bao Z."/>
            <person name="Blasiar D."/>
            <person name="Blumenthal T."/>
            <person name="Brent M.R."/>
            <person name="Chen N."/>
            <person name="Chinwalla A."/>
            <person name="Clarke L."/>
            <person name="Clee C."/>
            <person name="Coghlan A."/>
            <person name="Coulson A."/>
            <person name="D'Eustachio P."/>
            <person name="Fitch D.H."/>
            <person name="Fulton L.A."/>
            <person name="Fulton R.E."/>
            <person name="Griffiths-Jones S."/>
            <person name="Harris T.W."/>
            <person name="Hillier L.W."/>
            <person name="Kamath R."/>
            <person name="Kuwabara P.E."/>
            <person name="Mardis E.R."/>
            <person name="Marra M.A."/>
            <person name="Miner T.L."/>
            <person name="Minx P."/>
            <person name="Mullikin J.C."/>
            <person name="Plumb R.W."/>
            <person name="Rogers J."/>
            <person name="Schein J.E."/>
            <person name="Sohrmann M."/>
            <person name="Spieth J."/>
            <person name="Stajich J.E."/>
            <person name="Wei C."/>
            <person name="Willey D."/>
            <person name="Wilson R.K."/>
            <person name="Durbin R."/>
            <person name="Waterston R.H."/>
        </authorList>
    </citation>
    <scope>NUCLEOTIDE SEQUENCE [LARGE SCALE GENOMIC DNA]</scope>
    <source>
        <strain evidence="1 2">AF16</strain>
    </source>
</reference>
<proteinExistence type="predicted"/>
<accession>B6IF50</accession>
<dbReference type="RefSeq" id="XP_045098102.1">
    <property type="nucleotide sequence ID" value="XM_045242274.1"/>
</dbReference>
<keyword evidence="2" id="KW-1185">Reference proteome</keyword>
<sequence>MGKEEVERRNKLKIPEREMACILRKRHETFLVESFKSHNERIQKKKGGKREIWKLMISLNIR</sequence>
<dbReference type="KEGG" id="cbr:CBG_25563"/>
<dbReference type="Proteomes" id="UP000008549">
    <property type="component" value="Unassembled WGS sequence"/>
</dbReference>
<gene>
    <name evidence="1" type="ORF">CBG25563</name>
    <name evidence="1" type="ORF">CBG_25563</name>
</gene>
<name>B6IF50_CAEBR</name>
<dbReference type="InParanoid" id="B6IF50"/>